<dbReference type="RefSeq" id="WP_125670307.1">
    <property type="nucleotide sequence ID" value="NZ_RCOS01000025.1"/>
</dbReference>
<proteinExistence type="predicted"/>
<dbReference type="Proteomes" id="UP000277582">
    <property type="component" value="Unassembled WGS sequence"/>
</dbReference>
<protein>
    <submittedName>
        <fullName evidence="1">Uncharacterized protein</fullName>
    </submittedName>
</protein>
<dbReference type="AlphaFoldDB" id="A0A429GWC3"/>
<sequence length="228" mass="25687">MELPKIPQGLSLKKLLLIGSNRIKPSERDKKYMRAIEVLRKWCGKDPFSRGIMGFSEEIIEKIGKEVLNQAIIDLEERGLGLSPVLLRESLKSRGLNINLGFAELLFSCMKQAGLCITVRAVFPSSSMESKILTFLRIKGSTKFSDIFKKFGCPESAVLNLLKRGFVEVYYKGKPLKLDGVSKFEGLSEREIKGIPDVFLARVKEFDGGFSYRIIIPLSAKVSLKWSY</sequence>
<gene>
    <name evidence="1" type="ORF">D6D85_01545</name>
</gene>
<accession>A0A429GWC3</accession>
<name>A0A429GWC3_9CREN</name>
<dbReference type="EMBL" id="RCOS01000025">
    <property type="protein sequence ID" value="RSN78055.1"/>
    <property type="molecule type" value="Genomic_DNA"/>
</dbReference>
<keyword evidence="2" id="KW-1185">Reference proteome</keyword>
<organism evidence="1 2">
    <name type="scientific">Candidatus Methanodesulfokora washburnensis</name>
    <dbReference type="NCBI Taxonomy" id="2478471"/>
    <lineage>
        <taxon>Archaea</taxon>
        <taxon>Thermoproteota</taxon>
        <taxon>Candidatus Korarchaeia</taxon>
        <taxon>Candidatus Korarchaeia incertae sedis</taxon>
        <taxon>Candidatus Methanodesulfokora</taxon>
    </lineage>
</organism>
<evidence type="ECO:0000313" key="1">
    <source>
        <dbReference type="EMBL" id="RSN78055.1"/>
    </source>
</evidence>
<evidence type="ECO:0000313" key="2">
    <source>
        <dbReference type="Proteomes" id="UP000277582"/>
    </source>
</evidence>
<reference evidence="1 2" key="1">
    <citation type="submission" date="2018-10" db="EMBL/GenBank/DDBJ databases">
        <title>Co-occurring genomic capacity for anaerobic methane metabolism and dissimilatory sulfite reduction discovered in the Korarchaeota.</title>
        <authorList>
            <person name="Mckay L.J."/>
            <person name="Dlakic M."/>
            <person name="Fields M.W."/>
            <person name="Delmont T.O."/>
            <person name="Eren A.M."/>
            <person name="Jay Z.J."/>
            <person name="Klingelsmith K.B."/>
            <person name="Rusch D.B."/>
            <person name="Inskeep W.P."/>
        </authorList>
    </citation>
    <scope>NUCLEOTIDE SEQUENCE [LARGE SCALE GENOMIC DNA]</scope>
    <source>
        <strain evidence="1 2">MDKW</strain>
    </source>
</reference>
<comment type="caution">
    <text evidence="1">The sequence shown here is derived from an EMBL/GenBank/DDBJ whole genome shotgun (WGS) entry which is preliminary data.</text>
</comment>